<dbReference type="PANTHER" id="PTHR43280">
    <property type="entry name" value="ARAC-FAMILY TRANSCRIPTIONAL REGULATOR"/>
    <property type="match status" value="1"/>
</dbReference>
<keyword evidence="1" id="KW-0805">Transcription regulation</keyword>
<keyword evidence="2" id="KW-0238">DNA-binding</keyword>
<feature type="transmembrane region" description="Helical" evidence="4">
    <location>
        <begin position="206"/>
        <end position="231"/>
    </location>
</feature>
<keyword evidence="4" id="KW-0472">Membrane</keyword>
<dbReference type="PANTHER" id="PTHR43280:SF29">
    <property type="entry name" value="ARAC-FAMILY TRANSCRIPTIONAL REGULATOR"/>
    <property type="match status" value="1"/>
</dbReference>
<evidence type="ECO:0000313" key="7">
    <source>
        <dbReference type="Proteomes" id="UP000184432"/>
    </source>
</evidence>
<evidence type="ECO:0000256" key="4">
    <source>
        <dbReference type="SAM" id="Phobius"/>
    </source>
</evidence>
<proteinExistence type="predicted"/>
<evidence type="ECO:0000259" key="5">
    <source>
        <dbReference type="PROSITE" id="PS01124"/>
    </source>
</evidence>
<dbReference type="EMBL" id="FQYP01000005">
    <property type="protein sequence ID" value="SHJ09427.1"/>
    <property type="molecule type" value="Genomic_DNA"/>
</dbReference>
<evidence type="ECO:0000256" key="1">
    <source>
        <dbReference type="ARBA" id="ARBA00023015"/>
    </source>
</evidence>
<keyword evidence="4" id="KW-1133">Transmembrane helix</keyword>
<dbReference type="SMART" id="SM00342">
    <property type="entry name" value="HTH_ARAC"/>
    <property type="match status" value="1"/>
</dbReference>
<gene>
    <name evidence="6" type="ORF">SAMN04488508_105284</name>
</gene>
<evidence type="ECO:0000256" key="2">
    <source>
        <dbReference type="ARBA" id="ARBA00023125"/>
    </source>
</evidence>
<dbReference type="PROSITE" id="PS01124">
    <property type="entry name" value="HTH_ARAC_FAMILY_2"/>
    <property type="match status" value="1"/>
</dbReference>
<evidence type="ECO:0000313" key="6">
    <source>
        <dbReference type="EMBL" id="SHJ09427.1"/>
    </source>
</evidence>
<feature type="transmembrane region" description="Helical" evidence="4">
    <location>
        <begin position="6"/>
        <end position="25"/>
    </location>
</feature>
<dbReference type="AlphaFoldDB" id="A0A1M6GHI3"/>
<feature type="domain" description="HTH araC/xylS-type" evidence="5">
    <location>
        <begin position="258"/>
        <end position="359"/>
    </location>
</feature>
<feature type="transmembrane region" description="Helical" evidence="4">
    <location>
        <begin position="100"/>
        <end position="118"/>
    </location>
</feature>
<dbReference type="InterPro" id="IPR018060">
    <property type="entry name" value="HTH_AraC"/>
</dbReference>
<dbReference type="GO" id="GO:0043565">
    <property type="term" value="F:sequence-specific DNA binding"/>
    <property type="evidence" value="ECO:0007669"/>
    <property type="project" value="InterPro"/>
</dbReference>
<dbReference type="STRING" id="570521.SAMN04488508_105284"/>
<evidence type="ECO:0000256" key="3">
    <source>
        <dbReference type="ARBA" id="ARBA00023163"/>
    </source>
</evidence>
<keyword evidence="3" id="KW-0804">Transcription</keyword>
<accession>A0A1M6GHI3</accession>
<dbReference type="InterPro" id="IPR009057">
    <property type="entry name" value="Homeodomain-like_sf"/>
</dbReference>
<feature type="transmembrane region" description="Helical" evidence="4">
    <location>
        <begin position="67"/>
        <end position="88"/>
    </location>
</feature>
<feature type="transmembrane region" description="Helical" evidence="4">
    <location>
        <begin position="138"/>
        <end position="159"/>
    </location>
</feature>
<dbReference type="OrthoDB" id="5492415at2"/>
<dbReference type="Pfam" id="PF12833">
    <property type="entry name" value="HTH_18"/>
    <property type="match status" value="1"/>
</dbReference>
<organism evidence="6 7">
    <name type="scientific">Aquimarina spongiae</name>
    <dbReference type="NCBI Taxonomy" id="570521"/>
    <lineage>
        <taxon>Bacteria</taxon>
        <taxon>Pseudomonadati</taxon>
        <taxon>Bacteroidota</taxon>
        <taxon>Flavobacteriia</taxon>
        <taxon>Flavobacteriales</taxon>
        <taxon>Flavobacteriaceae</taxon>
        <taxon>Aquimarina</taxon>
    </lineage>
</organism>
<keyword evidence="7" id="KW-1185">Reference proteome</keyword>
<feature type="transmembrane region" description="Helical" evidence="4">
    <location>
        <begin position="179"/>
        <end position="200"/>
    </location>
</feature>
<protein>
    <submittedName>
        <fullName evidence="6">Helix-turn-helix domain-containing protein</fullName>
    </submittedName>
</protein>
<dbReference type="Proteomes" id="UP000184432">
    <property type="component" value="Unassembled WGS sequence"/>
</dbReference>
<dbReference type="Gene3D" id="1.10.10.60">
    <property type="entry name" value="Homeodomain-like"/>
    <property type="match status" value="2"/>
</dbReference>
<keyword evidence="4" id="KW-0812">Transmembrane</keyword>
<dbReference type="PROSITE" id="PS00041">
    <property type="entry name" value="HTH_ARAC_FAMILY_1"/>
    <property type="match status" value="1"/>
</dbReference>
<dbReference type="SUPFAM" id="SSF46689">
    <property type="entry name" value="Homeodomain-like"/>
    <property type="match status" value="1"/>
</dbReference>
<dbReference type="RefSeq" id="WP_073316477.1">
    <property type="nucleotide sequence ID" value="NZ_FQYP01000005.1"/>
</dbReference>
<name>A0A1M6GHI3_9FLAO</name>
<dbReference type="InterPro" id="IPR018062">
    <property type="entry name" value="HTH_AraC-typ_CS"/>
</dbReference>
<feature type="transmembrane region" description="Helical" evidence="4">
    <location>
        <begin position="37"/>
        <end position="55"/>
    </location>
</feature>
<dbReference type="GO" id="GO:0003700">
    <property type="term" value="F:DNA-binding transcription factor activity"/>
    <property type="evidence" value="ECO:0007669"/>
    <property type="project" value="InterPro"/>
</dbReference>
<sequence length="362" mass="42198">MTGISLIINILIIFGTCQAFFIAYVLLSSDRTAFKKLLATLLIVEGIILFERLLVETELINSMPHLLGIATPISFLKPPLLFFMALSITIQGFKLSKKSYLHFVVFCLMLVLNIPFYFLSGTEKLETVNRFMTKIPSYTSFEFYFFLSFFAYIGVYVFFGIKKLQQFKKQVTNNVLVNWYYTILISYSIFLLIHLIYFIFQPLGNYNFAVFNQVSMLAMTFLIQSIAYKLIDKTLIFTSKPTNLNNLTKRKNDQIRIVNLFEIDKIHLNDNLNLKIFSESVSLPSNYVSEIINQKFNCSFKKLVNQYRLKEAKEIIKRDKDNKLKLIEIAYDSGFNNKVSFYRVFKEFEGIAPSEYIKNLKS</sequence>
<reference evidence="7" key="1">
    <citation type="submission" date="2016-11" db="EMBL/GenBank/DDBJ databases">
        <authorList>
            <person name="Varghese N."/>
            <person name="Submissions S."/>
        </authorList>
    </citation>
    <scope>NUCLEOTIDE SEQUENCE [LARGE SCALE GENOMIC DNA]</scope>
    <source>
        <strain evidence="7">DSM 22623</strain>
    </source>
</reference>